<feature type="domain" description="Subtilisin inhibitor" evidence="10">
    <location>
        <begin position="29"/>
        <end position="114"/>
    </location>
</feature>
<comment type="caution">
    <text evidence="11">The sequence shown here is derived from an EMBL/GenBank/DDBJ whole genome shotgun (WGS) entry which is preliminary data.</text>
</comment>
<organism evidence="11 12">
    <name type="scientific">Nonomuraea rubra</name>
    <dbReference type="NCBI Taxonomy" id="46180"/>
    <lineage>
        <taxon>Bacteria</taxon>
        <taxon>Bacillati</taxon>
        <taxon>Actinomycetota</taxon>
        <taxon>Actinomycetes</taxon>
        <taxon>Streptosporangiales</taxon>
        <taxon>Streptosporangiaceae</taxon>
        <taxon>Nonomuraea</taxon>
    </lineage>
</organism>
<sequence length="128" mass="13713">MRLPLLIAGAGLSAGLVLAAIPAHGAARPNAVVLTVTAHGNSSLKMVTLRCPGMTEGHPYGEVVCVVIDAVRGNLDRLPGDPRRRCSERYDPVTATMYGLWRNRTIGWQKTYPNACALAAKTGPVFRF</sequence>
<evidence type="ECO:0000256" key="9">
    <source>
        <dbReference type="SAM" id="SignalP"/>
    </source>
</evidence>
<dbReference type="Gene3D" id="3.30.350.10">
    <property type="entry name" value="Subtilisin inhibitor-like"/>
    <property type="match status" value="1"/>
</dbReference>
<evidence type="ECO:0000313" key="11">
    <source>
        <dbReference type="EMBL" id="MBB6553333.1"/>
    </source>
</evidence>
<keyword evidence="4" id="KW-0964">Secreted</keyword>
<dbReference type="Proteomes" id="UP000565579">
    <property type="component" value="Unassembled WGS sequence"/>
</dbReference>
<protein>
    <recommendedName>
        <fullName evidence="10">Subtilisin inhibitor domain-containing protein</fullName>
    </recommendedName>
</protein>
<keyword evidence="12" id="KW-1185">Reference proteome</keyword>
<dbReference type="PRINTS" id="PR00294">
    <property type="entry name" value="SSBTLNINHBTR"/>
</dbReference>
<dbReference type="Pfam" id="PF00720">
    <property type="entry name" value="SSI"/>
    <property type="match status" value="1"/>
</dbReference>
<dbReference type="SUPFAM" id="SSF55399">
    <property type="entry name" value="Subtilisin inhibitor"/>
    <property type="match status" value="1"/>
</dbReference>
<dbReference type="InterPro" id="IPR023549">
    <property type="entry name" value="Subtilisin_inhibitor"/>
</dbReference>
<keyword evidence="9" id="KW-0732">Signal</keyword>
<keyword evidence="5 8" id="KW-0646">Protease inhibitor</keyword>
<evidence type="ECO:0000256" key="5">
    <source>
        <dbReference type="ARBA" id="ARBA00022690"/>
    </source>
</evidence>
<evidence type="ECO:0000256" key="6">
    <source>
        <dbReference type="ARBA" id="ARBA00022900"/>
    </source>
</evidence>
<keyword evidence="6 8" id="KW-0722">Serine protease inhibitor</keyword>
<evidence type="ECO:0000256" key="4">
    <source>
        <dbReference type="ARBA" id="ARBA00022525"/>
    </source>
</evidence>
<keyword evidence="7" id="KW-1015">Disulfide bond</keyword>
<name>A0A7X0U341_9ACTN</name>
<dbReference type="AlphaFoldDB" id="A0A7X0U341"/>
<comment type="subunit">
    <text evidence="3">Homodimer.</text>
</comment>
<evidence type="ECO:0000259" key="10">
    <source>
        <dbReference type="Pfam" id="PF00720"/>
    </source>
</evidence>
<feature type="signal peptide" evidence="9">
    <location>
        <begin position="1"/>
        <end position="19"/>
    </location>
</feature>
<evidence type="ECO:0000256" key="1">
    <source>
        <dbReference type="ARBA" id="ARBA00004613"/>
    </source>
</evidence>
<comment type="similarity">
    <text evidence="2 8">Belongs to the protease inhibitor I16 (SSI) family.</text>
</comment>
<evidence type="ECO:0000313" key="12">
    <source>
        <dbReference type="Proteomes" id="UP000565579"/>
    </source>
</evidence>
<evidence type="ECO:0000256" key="3">
    <source>
        <dbReference type="ARBA" id="ARBA00011738"/>
    </source>
</evidence>
<evidence type="ECO:0000256" key="7">
    <source>
        <dbReference type="ARBA" id="ARBA00023157"/>
    </source>
</evidence>
<proteinExistence type="inferred from homology"/>
<dbReference type="RefSeq" id="WP_185107492.1">
    <property type="nucleotide sequence ID" value="NZ_JACHMI010000001.1"/>
</dbReference>
<reference evidence="11 12" key="1">
    <citation type="submission" date="2020-08" db="EMBL/GenBank/DDBJ databases">
        <title>Sequencing the genomes of 1000 actinobacteria strains.</title>
        <authorList>
            <person name="Klenk H.-P."/>
        </authorList>
    </citation>
    <scope>NUCLEOTIDE SEQUENCE [LARGE SCALE GENOMIC DNA]</scope>
    <source>
        <strain evidence="11 12">DSM 43768</strain>
    </source>
</reference>
<accession>A0A7X0U341</accession>
<feature type="chain" id="PRO_5038547309" description="Subtilisin inhibitor domain-containing protein" evidence="9">
    <location>
        <begin position="20"/>
        <end position="128"/>
    </location>
</feature>
<comment type="subcellular location">
    <subcellularLocation>
        <location evidence="1">Secreted</location>
    </subcellularLocation>
</comment>
<evidence type="ECO:0000256" key="2">
    <source>
        <dbReference type="ARBA" id="ARBA00010472"/>
    </source>
</evidence>
<dbReference type="InterPro" id="IPR000691">
    <property type="entry name" value="Prot_inh_I16_SSI"/>
</dbReference>
<dbReference type="GO" id="GO:0005576">
    <property type="term" value="C:extracellular region"/>
    <property type="evidence" value="ECO:0007669"/>
    <property type="project" value="UniProtKB-SubCell"/>
</dbReference>
<gene>
    <name evidence="11" type="ORF">HD593_008128</name>
</gene>
<evidence type="ECO:0000256" key="8">
    <source>
        <dbReference type="RuleBase" id="RU003471"/>
    </source>
</evidence>
<dbReference type="InterPro" id="IPR036819">
    <property type="entry name" value="Subtilisin_inhibitor-like_sf"/>
</dbReference>
<dbReference type="EMBL" id="JACHMI010000001">
    <property type="protein sequence ID" value="MBB6553333.1"/>
    <property type="molecule type" value="Genomic_DNA"/>
</dbReference>
<dbReference type="GO" id="GO:0004867">
    <property type="term" value="F:serine-type endopeptidase inhibitor activity"/>
    <property type="evidence" value="ECO:0007669"/>
    <property type="project" value="UniProtKB-KW"/>
</dbReference>